<dbReference type="OrthoDB" id="771660at2"/>
<dbReference type="AlphaFoldDB" id="A0A1G7ISW6"/>
<evidence type="ECO:0000256" key="1">
    <source>
        <dbReference type="SAM" id="MobiDB-lite"/>
    </source>
</evidence>
<feature type="region of interest" description="Disordered" evidence="1">
    <location>
        <begin position="235"/>
        <end position="262"/>
    </location>
</feature>
<protein>
    <submittedName>
        <fullName evidence="2">Uncharacterized protein</fullName>
    </submittedName>
</protein>
<feature type="compositionally biased region" description="Basic residues" evidence="1">
    <location>
        <begin position="253"/>
        <end position="262"/>
    </location>
</feature>
<dbReference type="EMBL" id="FNAI01000013">
    <property type="protein sequence ID" value="SDF15698.1"/>
    <property type="molecule type" value="Genomic_DNA"/>
</dbReference>
<dbReference type="RefSeq" id="WP_091153370.1">
    <property type="nucleotide sequence ID" value="NZ_FNAI01000013.1"/>
</dbReference>
<sequence length="262" mass="29935">MKRKQAVFTIEGTDFAADIDRMALVQIGNSANEISFINDMKDLGTHYQLLYLPDKISAAQALFDKNKVVEIRVPPLVQLDPEGMAEKYGCPIADLAGKTDFEVMVDQELLGRRLAGELPQIEICGDKYFVDLRLNQLRHEDFNPQINMKRLDLSSDGTTYQAFYQPLIKQVVEPDHNLTAIPEGLVMIEIPNELKLDPVGAARKYGLEEKDVLRMFPIQKELKAKQISVEDTGLPALVQRNRQNQQQEEKQQRNRKKLRPKF</sequence>
<evidence type="ECO:0000313" key="2">
    <source>
        <dbReference type="EMBL" id="SDF15698.1"/>
    </source>
</evidence>
<proteinExistence type="predicted"/>
<dbReference type="STRING" id="1391627.SAMN05216464_113148"/>
<keyword evidence="3" id="KW-1185">Reference proteome</keyword>
<accession>A0A1G7ISW6</accession>
<evidence type="ECO:0000313" key="3">
    <source>
        <dbReference type="Proteomes" id="UP000199072"/>
    </source>
</evidence>
<organism evidence="2 3">
    <name type="scientific">Mucilaginibacter pineti</name>
    <dbReference type="NCBI Taxonomy" id="1391627"/>
    <lineage>
        <taxon>Bacteria</taxon>
        <taxon>Pseudomonadati</taxon>
        <taxon>Bacteroidota</taxon>
        <taxon>Sphingobacteriia</taxon>
        <taxon>Sphingobacteriales</taxon>
        <taxon>Sphingobacteriaceae</taxon>
        <taxon>Mucilaginibacter</taxon>
    </lineage>
</organism>
<name>A0A1G7ISW6_9SPHI</name>
<dbReference type="Proteomes" id="UP000199072">
    <property type="component" value="Unassembled WGS sequence"/>
</dbReference>
<reference evidence="2 3" key="1">
    <citation type="submission" date="2016-10" db="EMBL/GenBank/DDBJ databases">
        <authorList>
            <person name="de Groot N.N."/>
        </authorList>
    </citation>
    <scope>NUCLEOTIDE SEQUENCE [LARGE SCALE GENOMIC DNA]</scope>
    <source>
        <strain evidence="2 3">47C3B</strain>
    </source>
</reference>
<gene>
    <name evidence="2" type="ORF">SAMN05216464_113148</name>
</gene>